<evidence type="ECO:0000313" key="1">
    <source>
        <dbReference type="EMBL" id="SAL89039.1"/>
    </source>
</evidence>
<protein>
    <recommendedName>
        <fullName evidence="3">Fis family transcriptional regulator</fullName>
    </recommendedName>
</protein>
<gene>
    <name evidence="1" type="ORF">AWB74_08879</name>
</gene>
<sequence>MAHTVLLTSFLTEAGHGMLELSFVRQVEEAVLAILDAGKATGKWHFSEAFVESLTTIVNEYDRQLREMRLAKVLAASERLDRMISVVHPHR</sequence>
<keyword evidence="2" id="KW-1185">Reference proteome</keyword>
<evidence type="ECO:0000313" key="2">
    <source>
        <dbReference type="Proteomes" id="UP000055019"/>
    </source>
</evidence>
<organism evidence="1 2">
    <name type="scientific">Caballeronia arvi</name>
    <dbReference type="NCBI Taxonomy" id="1777135"/>
    <lineage>
        <taxon>Bacteria</taxon>
        <taxon>Pseudomonadati</taxon>
        <taxon>Pseudomonadota</taxon>
        <taxon>Betaproteobacteria</taxon>
        <taxon>Burkholderiales</taxon>
        <taxon>Burkholderiaceae</taxon>
        <taxon>Caballeronia</taxon>
    </lineage>
</organism>
<reference evidence="1" key="1">
    <citation type="submission" date="2016-01" db="EMBL/GenBank/DDBJ databases">
        <authorList>
            <person name="Peeters C."/>
        </authorList>
    </citation>
    <scope>NUCLEOTIDE SEQUENCE [LARGE SCALE GENOMIC DNA]</scope>
    <source>
        <strain evidence="1">LMG 29317</strain>
    </source>
</reference>
<dbReference type="EMBL" id="FCOM02000294">
    <property type="protein sequence ID" value="SAL89039.1"/>
    <property type="molecule type" value="Genomic_DNA"/>
</dbReference>
<accession>A0A158L765</accession>
<dbReference type="RefSeq" id="WP_143749563.1">
    <property type="nucleotide sequence ID" value="NZ_FCOM02000294.1"/>
</dbReference>
<dbReference type="Proteomes" id="UP000055019">
    <property type="component" value="Unassembled WGS sequence"/>
</dbReference>
<dbReference type="AlphaFoldDB" id="A0A158L765"/>
<comment type="caution">
    <text evidence="1">The sequence shown here is derived from an EMBL/GenBank/DDBJ whole genome shotgun (WGS) entry which is preliminary data.</text>
</comment>
<evidence type="ECO:0008006" key="3">
    <source>
        <dbReference type="Google" id="ProtNLM"/>
    </source>
</evidence>
<proteinExistence type="predicted"/>
<dbReference type="OrthoDB" id="9036076at2"/>
<name>A0A158L765_9BURK</name>